<dbReference type="Gene3D" id="3.10.290.60">
    <property type="entry name" value="Ubiquitin-activating enzyme E1, UFD domain"/>
    <property type="match status" value="1"/>
</dbReference>
<protein>
    <submittedName>
        <fullName evidence="5">Ubiquitin activating enzyme, putative</fullName>
    </submittedName>
</protein>
<dbReference type="FunFam" id="1.10.10.2660:FF:000017">
    <property type="entry name" value="Ubiquitin activating enzyme, putative"/>
    <property type="match status" value="1"/>
</dbReference>
<dbReference type="InterPro" id="IPR038252">
    <property type="entry name" value="UBA_E1_C_sf"/>
</dbReference>
<dbReference type="AlphaFoldDB" id="A2G061"/>
<evidence type="ECO:0000256" key="2">
    <source>
        <dbReference type="ARBA" id="ARBA00005673"/>
    </source>
</evidence>
<dbReference type="KEGG" id="tva:4747134"/>
<comment type="similarity">
    <text evidence="2">Belongs to the ubiquitin-activating E1 family.</text>
</comment>
<dbReference type="FunFam" id="3.10.290.60:FF:000004">
    <property type="entry name" value="Ubiquitin-activating enzyme E1"/>
    <property type="match status" value="1"/>
</dbReference>
<dbReference type="Pfam" id="PF10585">
    <property type="entry name" value="UBA_E1_SCCH"/>
    <property type="match status" value="1"/>
</dbReference>
<feature type="domain" description="Ubiquitin-activating enzyme E1 C-terminal" evidence="4">
    <location>
        <begin position="253"/>
        <end position="379"/>
    </location>
</feature>
<dbReference type="Gene3D" id="1.10.10.2660">
    <property type="entry name" value="Ubiquitin-activating enzyme E1, SCCH domain"/>
    <property type="match status" value="1"/>
</dbReference>
<name>A2G061_TRIV3</name>
<dbReference type="VEuPathDB" id="TrichDB:TVAGG3_1094410"/>
<dbReference type="OrthoDB" id="10252231at2759"/>
<dbReference type="Proteomes" id="UP000001542">
    <property type="component" value="Unassembled WGS sequence"/>
</dbReference>
<sequence>MPTSINKYITDEDYISTMQVNDPGSVLPTLRTIKYFMVDHHPKNFSDCARIARGKFEELFVDKINELRTQFPRDYVSETGVPFWTGNQRFPSPISFYKTNVELGNFIRSTSQILARIFNIKPEGDAVELAFANEAIKATAPVRDASADPLTQDEIEKENLIKELSAAKSSFHKVNQEEFEKDDDSNGHMDFVASAANLRASNYEIQNASKLEIKRIAGKIIPAIATTTAMICGFVSLEMYKIHSIQPKKLTDFRSGFINLALSLFSISEPGECPKKKCTATNEEYSLWTTWDIEGDVTVQEFIDSKAEIQRCVICHCWFFPVYMSYMNPPEKKKQRLNTKITNILKNELKQPINEGQIYVNVTPVCVDENHNEVETPAFRIVLKK</sequence>
<gene>
    <name evidence="5" type="ORF">TVAG_455720</name>
</gene>
<comment type="pathway">
    <text evidence="1">Protein modification; protein ubiquitination.</text>
</comment>
<dbReference type="Pfam" id="PF09358">
    <property type="entry name" value="E1_UFD"/>
    <property type="match status" value="1"/>
</dbReference>
<dbReference type="GO" id="GO:0008641">
    <property type="term" value="F:ubiquitin-like modifier activating enzyme activity"/>
    <property type="evidence" value="ECO:0007669"/>
    <property type="project" value="InterPro"/>
</dbReference>
<evidence type="ECO:0000313" key="5">
    <source>
        <dbReference type="EMBL" id="EAX89463.1"/>
    </source>
</evidence>
<dbReference type="eggNOG" id="KOG2012">
    <property type="taxonomic scope" value="Eukaryota"/>
</dbReference>
<dbReference type="InterPro" id="IPR019572">
    <property type="entry name" value="UBA_E1_SCCH"/>
</dbReference>
<accession>A2G061</accession>
<dbReference type="InParanoid" id="A2G061"/>
<reference evidence="5" key="2">
    <citation type="journal article" date="2007" name="Science">
        <title>Draft genome sequence of the sexually transmitted pathogen Trichomonas vaginalis.</title>
        <authorList>
            <person name="Carlton J.M."/>
            <person name="Hirt R.P."/>
            <person name="Silva J.C."/>
            <person name="Delcher A.L."/>
            <person name="Schatz M."/>
            <person name="Zhao Q."/>
            <person name="Wortman J.R."/>
            <person name="Bidwell S.L."/>
            <person name="Alsmark U.C.M."/>
            <person name="Besteiro S."/>
            <person name="Sicheritz-Ponten T."/>
            <person name="Noel C.J."/>
            <person name="Dacks J.B."/>
            <person name="Foster P.G."/>
            <person name="Simillion C."/>
            <person name="Van de Peer Y."/>
            <person name="Miranda-Saavedra D."/>
            <person name="Barton G.J."/>
            <person name="Westrop G.D."/>
            <person name="Mueller S."/>
            <person name="Dessi D."/>
            <person name="Fiori P.L."/>
            <person name="Ren Q."/>
            <person name="Paulsen I."/>
            <person name="Zhang H."/>
            <person name="Bastida-Corcuera F.D."/>
            <person name="Simoes-Barbosa A."/>
            <person name="Brown M.T."/>
            <person name="Hayes R.D."/>
            <person name="Mukherjee M."/>
            <person name="Okumura C.Y."/>
            <person name="Schneider R."/>
            <person name="Smith A.J."/>
            <person name="Vanacova S."/>
            <person name="Villalvazo M."/>
            <person name="Haas B.J."/>
            <person name="Pertea M."/>
            <person name="Feldblyum T.V."/>
            <person name="Utterback T.R."/>
            <person name="Shu C.L."/>
            <person name="Osoegawa K."/>
            <person name="de Jong P.J."/>
            <person name="Hrdy I."/>
            <person name="Horvathova L."/>
            <person name="Zubacova Z."/>
            <person name="Dolezal P."/>
            <person name="Malik S.B."/>
            <person name="Logsdon J.M. Jr."/>
            <person name="Henze K."/>
            <person name="Gupta A."/>
            <person name="Wang C.C."/>
            <person name="Dunne R.L."/>
            <person name="Upcroft J.A."/>
            <person name="Upcroft P."/>
            <person name="White O."/>
            <person name="Salzberg S.L."/>
            <person name="Tang P."/>
            <person name="Chiu C.-H."/>
            <person name="Lee Y.-S."/>
            <person name="Embley T.M."/>
            <person name="Coombs G.H."/>
            <person name="Mottram J.C."/>
            <person name="Tachezy J."/>
            <person name="Fraser-Liggett C.M."/>
            <person name="Johnson P.J."/>
        </authorList>
    </citation>
    <scope>NUCLEOTIDE SEQUENCE [LARGE SCALE GENOMIC DNA]</scope>
    <source>
        <strain evidence="5">G3</strain>
    </source>
</reference>
<dbReference type="VEuPathDB" id="TrichDB:TVAG_300590"/>
<dbReference type="InterPro" id="IPR045886">
    <property type="entry name" value="ThiF/MoeB/HesA"/>
</dbReference>
<evidence type="ECO:0000256" key="1">
    <source>
        <dbReference type="ARBA" id="ARBA00004906"/>
    </source>
</evidence>
<dbReference type="STRING" id="5722.A2G061"/>
<dbReference type="InterPro" id="IPR018965">
    <property type="entry name" value="Ub-activating_enz_E1_C"/>
</dbReference>
<evidence type="ECO:0000259" key="4">
    <source>
        <dbReference type="SMART" id="SM00985"/>
    </source>
</evidence>
<dbReference type="InterPro" id="IPR042063">
    <property type="entry name" value="Ubi_acti_E1_SCCH"/>
</dbReference>
<proteinExistence type="inferred from homology"/>
<organism evidence="5 6">
    <name type="scientific">Trichomonas vaginalis (strain ATCC PRA-98 / G3)</name>
    <dbReference type="NCBI Taxonomy" id="412133"/>
    <lineage>
        <taxon>Eukaryota</taxon>
        <taxon>Metamonada</taxon>
        <taxon>Parabasalia</taxon>
        <taxon>Trichomonadida</taxon>
        <taxon>Trichomonadidae</taxon>
        <taxon>Trichomonas</taxon>
    </lineage>
</organism>
<dbReference type="InterPro" id="IPR035985">
    <property type="entry name" value="Ubiquitin-activating_enz"/>
</dbReference>
<evidence type="ECO:0000256" key="3">
    <source>
        <dbReference type="ARBA" id="ARBA00022598"/>
    </source>
</evidence>
<dbReference type="PANTHER" id="PTHR10953">
    <property type="entry name" value="UBIQUITIN-ACTIVATING ENZYME E1"/>
    <property type="match status" value="1"/>
</dbReference>
<dbReference type="OMA" id="YKVILDH"/>
<evidence type="ECO:0000313" key="6">
    <source>
        <dbReference type="Proteomes" id="UP000001542"/>
    </source>
</evidence>
<dbReference type="PANTHER" id="PTHR10953:SF4">
    <property type="entry name" value="UBIQUITIN-ACTIVATING ENZYME E1 C-TERMINAL DOMAIN-CONTAINING PROTEIN"/>
    <property type="match status" value="1"/>
</dbReference>
<dbReference type="SMART" id="SM00985">
    <property type="entry name" value="UBA_e1_C"/>
    <property type="match status" value="1"/>
</dbReference>
<keyword evidence="3" id="KW-0436">Ligase</keyword>
<dbReference type="SUPFAM" id="SSF69572">
    <property type="entry name" value="Activating enzymes of the ubiquitin-like proteins"/>
    <property type="match status" value="1"/>
</dbReference>
<keyword evidence="6" id="KW-1185">Reference proteome</keyword>
<reference evidence="5" key="1">
    <citation type="submission" date="2006-10" db="EMBL/GenBank/DDBJ databases">
        <authorList>
            <person name="Amadeo P."/>
            <person name="Zhao Q."/>
            <person name="Wortman J."/>
            <person name="Fraser-Liggett C."/>
            <person name="Carlton J."/>
        </authorList>
    </citation>
    <scope>NUCLEOTIDE SEQUENCE</scope>
    <source>
        <strain evidence="5">G3</strain>
    </source>
</reference>
<dbReference type="EMBL" id="DS114198">
    <property type="protein sequence ID" value="EAX89463.1"/>
    <property type="molecule type" value="Genomic_DNA"/>
</dbReference>